<dbReference type="InterPro" id="IPR056798">
    <property type="entry name" value="ADH_Fe_C"/>
</dbReference>
<dbReference type="PANTHER" id="PTHR11496">
    <property type="entry name" value="ALCOHOL DEHYDROGENASE"/>
    <property type="match status" value="1"/>
</dbReference>
<dbReference type="Gene3D" id="1.20.1090.10">
    <property type="entry name" value="Dehydroquinate synthase-like - alpha domain"/>
    <property type="match status" value="1"/>
</dbReference>
<dbReference type="RefSeq" id="WP_256135517.1">
    <property type="nucleotide sequence ID" value="NZ_JANGAB010000001.1"/>
</dbReference>
<protein>
    <submittedName>
        <fullName evidence="4">Iron-containing alcohol dehydrogenase</fullName>
        <ecNumber evidence="4">1.1.1.1</ecNumber>
    </submittedName>
</protein>
<dbReference type="EMBL" id="JANGAB010000001">
    <property type="protein sequence ID" value="MCQ4948615.1"/>
    <property type="molecule type" value="Genomic_DNA"/>
</dbReference>
<proteinExistence type="predicted"/>
<dbReference type="Pfam" id="PF00465">
    <property type="entry name" value="Fe-ADH"/>
    <property type="match status" value="1"/>
</dbReference>
<dbReference type="InterPro" id="IPR018211">
    <property type="entry name" value="ADH_Fe_CS"/>
</dbReference>
<dbReference type="Gene3D" id="3.40.50.1970">
    <property type="match status" value="1"/>
</dbReference>
<dbReference type="GO" id="GO:0046872">
    <property type="term" value="F:metal ion binding"/>
    <property type="evidence" value="ECO:0007669"/>
    <property type="project" value="InterPro"/>
</dbReference>
<dbReference type="Pfam" id="PF25137">
    <property type="entry name" value="ADH_Fe_C"/>
    <property type="match status" value="1"/>
</dbReference>
<keyword evidence="1 4" id="KW-0560">Oxidoreductase</keyword>
<gene>
    <name evidence="4" type="ORF">NE646_02880</name>
</gene>
<dbReference type="Proteomes" id="UP001205063">
    <property type="component" value="Unassembled WGS sequence"/>
</dbReference>
<dbReference type="EC" id="1.1.1.1" evidence="4"/>
<comment type="caution">
    <text evidence="4">The sequence shown here is derived from an EMBL/GenBank/DDBJ whole genome shotgun (WGS) entry which is preliminary data.</text>
</comment>
<dbReference type="PANTHER" id="PTHR11496:SF103">
    <property type="entry name" value="DEHYDROGENASE, PUTATIVE-RELATED"/>
    <property type="match status" value="1"/>
</dbReference>
<dbReference type="PROSITE" id="PS00913">
    <property type="entry name" value="ADH_IRON_1"/>
    <property type="match status" value="1"/>
</dbReference>
<dbReference type="InterPro" id="IPR001670">
    <property type="entry name" value="ADH_Fe/GldA"/>
</dbReference>
<name>A0AAW5K9D3_9FIRM</name>
<evidence type="ECO:0000313" key="5">
    <source>
        <dbReference type="Proteomes" id="UP001205063"/>
    </source>
</evidence>
<evidence type="ECO:0000259" key="3">
    <source>
        <dbReference type="Pfam" id="PF25137"/>
    </source>
</evidence>
<feature type="domain" description="Fe-containing alcohol dehydrogenase-like C-terminal" evidence="3">
    <location>
        <begin position="188"/>
        <end position="319"/>
    </location>
</feature>
<reference evidence="4" key="1">
    <citation type="submission" date="2022-06" db="EMBL/GenBank/DDBJ databases">
        <title>Isolation of gut microbiota from human fecal samples.</title>
        <authorList>
            <person name="Pamer E.G."/>
            <person name="Barat B."/>
            <person name="Waligurski E."/>
            <person name="Medina S."/>
            <person name="Paddock L."/>
            <person name="Mostad J."/>
        </authorList>
    </citation>
    <scope>NUCLEOTIDE SEQUENCE</scope>
    <source>
        <strain evidence="4">DFI.7.96</strain>
    </source>
</reference>
<feature type="domain" description="Alcohol dehydrogenase iron-type/glycerol dehydrogenase GldA" evidence="2">
    <location>
        <begin position="9"/>
        <end position="177"/>
    </location>
</feature>
<evidence type="ECO:0000256" key="1">
    <source>
        <dbReference type="ARBA" id="ARBA00023002"/>
    </source>
</evidence>
<sequence length="379" mass="41306">MRSVNFYMPVQVYFESGCVLLHSQQLASLGDRALLVTGRSGAVKSGALEDVCTALKMHRVEWEVFSQVGENPLVSTCKRAGEAARAFGADFVVGIGGGSAMDAAKAAAVFAANPQLDESALYDREWQAPALPVVCVPTTAGTSSELDQTAVLTIDEIGRKQSVGREDTFPRLALIDPKYTYSLPYRQTVSTAVDAFCHGVESYFAQNADGVSRMFALRGIELLYEGLCRLADAWEDSARGAAVEIQPQLRDQISEGCLCAGFSLNRCGTCFPHRLGYLLTERYGIPHGTASGAFLPAFIQRAKSCSRELFRPFLKALGEPDERAVCRLLQRFCRTGCTMTAQEVEGCRSRFEAVSNFHRTPGGYTADEAVELLRAMFVK</sequence>
<dbReference type="GO" id="GO:0004022">
    <property type="term" value="F:alcohol dehydrogenase (NAD+) activity"/>
    <property type="evidence" value="ECO:0007669"/>
    <property type="project" value="UniProtKB-EC"/>
</dbReference>
<dbReference type="AlphaFoldDB" id="A0AAW5K9D3"/>
<dbReference type="InterPro" id="IPR039697">
    <property type="entry name" value="Alcohol_dehydrogenase_Fe"/>
</dbReference>
<dbReference type="FunFam" id="3.40.50.1970:FF:000003">
    <property type="entry name" value="Alcohol dehydrogenase, iron-containing"/>
    <property type="match status" value="1"/>
</dbReference>
<evidence type="ECO:0000259" key="2">
    <source>
        <dbReference type="Pfam" id="PF00465"/>
    </source>
</evidence>
<organism evidence="4 5">
    <name type="scientific">Bittarella massiliensis</name>
    <name type="common">ex Durand et al. 2017</name>
    <dbReference type="NCBI Taxonomy" id="1720313"/>
    <lineage>
        <taxon>Bacteria</taxon>
        <taxon>Bacillati</taxon>
        <taxon>Bacillota</taxon>
        <taxon>Clostridia</taxon>
        <taxon>Eubacteriales</taxon>
        <taxon>Oscillospiraceae</taxon>
        <taxon>Bittarella (ex Durand et al. 2017)</taxon>
    </lineage>
</organism>
<evidence type="ECO:0000313" key="4">
    <source>
        <dbReference type="EMBL" id="MCQ4948615.1"/>
    </source>
</evidence>
<dbReference type="SUPFAM" id="SSF56796">
    <property type="entry name" value="Dehydroquinate synthase-like"/>
    <property type="match status" value="1"/>
</dbReference>
<accession>A0AAW5K9D3</accession>